<accession>A0A9N9XQS9</accession>
<feature type="signal peptide" evidence="2">
    <location>
        <begin position="1"/>
        <end position="17"/>
    </location>
</feature>
<proteinExistence type="predicted"/>
<keyword evidence="2" id="KW-0732">Signal</keyword>
<keyword evidence="4" id="KW-1185">Reference proteome</keyword>
<evidence type="ECO:0000313" key="3">
    <source>
        <dbReference type="EMBL" id="CAG9863822.1"/>
    </source>
</evidence>
<gene>
    <name evidence="3" type="ORF">PHYEVI_LOCUS10102</name>
</gene>
<feature type="region of interest" description="Disordered" evidence="1">
    <location>
        <begin position="118"/>
        <end position="190"/>
    </location>
</feature>
<evidence type="ECO:0000313" key="4">
    <source>
        <dbReference type="Proteomes" id="UP001153712"/>
    </source>
</evidence>
<name>A0A9N9XQS9_PHYSR</name>
<evidence type="ECO:0000256" key="1">
    <source>
        <dbReference type="SAM" id="MobiDB-lite"/>
    </source>
</evidence>
<reference evidence="3" key="1">
    <citation type="submission" date="2022-01" db="EMBL/GenBank/DDBJ databases">
        <authorList>
            <person name="King R."/>
        </authorList>
    </citation>
    <scope>NUCLEOTIDE SEQUENCE</scope>
</reference>
<dbReference type="AlphaFoldDB" id="A0A9N9XQS9"/>
<protein>
    <submittedName>
        <fullName evidence="3">Uncharacterized protein</fullName>
    </submittedName>
</protein>
<dbReference type="OrthoDB" id="10422386at2759"/>
<dbReference type="EMBL" id="OU900100">
    <property type="protein sequence ID" value="CAG9863822.1"/>
    <property type="molecule type" value="Genomic_DNA"/>
</dbReference>
<dbReference type="Proteomes" id="UP001153712">
    <property type="component" value="Chromosome 7"/>
</dbReference>
<feature type="compositionally biased region" description="Polar residues" evidence="1">
    <location>
        <begin position="152"/>
        <end position="190"/>
    </location>
</feature>
<organism evidence="3 4">
    <name type="scientific">Phyllotreta striolata</name>
    <name type="common">Striped flea beetle</name>
    <name type="synonym">Crioceris striolata</name>
    <dbReference type="NCBI Taxonomy" id="444603"/>
    <lineage>
        <taxon>Eukaryota</taxon>
        <taxon>Metazoa</taxon>
        <taxon>Ecdysozoa</taxon>
        <taxon>Arthropoda</taxon>
        <taxon>Hexapoda</taxon>
        <taxon>Insecta</taxon>
        <taxon>Pterygota</taxon>
        <taxon>Neoptera</taxon>
        <taxon>Endopterygota</taxon>
        <taxon>Coleoptera</taxon>
        <taxon>Polyphaga</taxon>
        <taxon>Cucujiformia</taxon>
        <taxon>Chrysomeloidea</taxon>
        <taxon>Chrysomelidae</taxon>
        <taxon>Galerucinae</taxon>
        <taxon>Alticini</taxon>
        <taxon>Phyllotreta</taxon>
    </lineage>
</organism>
<feature type="chain" id="PRO_5040206388" evidence="2">
    <location>
        <begin position="18"/>
        <end position="190"/>
    </location>
</feature>
<sequence length="190" mass="21076">MHFYLIGVFSILSAAAAEECNCWEPLEVKTDDEGKQQCTGYGWTQGDPGKYTKIDWSQSCNTGPLCRCEDRWEIQSEFCASFGDDGEMTNKWDCENKADWDKYKEMQEAQLAVIFSEEKSTSPAPDGEQHTSEAAGEATRAEEAGVEETAEPQVTQTPEIAPESSQTTVSTEEPTIETNTESQSTVEPVF</sequence>
<evidence type="ECO:0000256" key="2">
    <source>
        <dbReference type="SAM" id="SignalP"/>
    </source>
</evidence>